<dbReference type="GO" id="GO:0006508">
    <property type="term" value="P:proteolysis"/>
    <property type="evidence" value="ECO:0007669"/>
    <property type="project" value="InterPro"/>
</dbReference>
<proteinExistence type="predicted"/>
<dbReference type="OrthoDB" id="60866at2759"/>
<evidence type="ECO:0000313" key="4">
    <source>
        <dbReference type="Proteomes" id="UP000000304"/>
    </source>
</evidence>
<evidence type="ECO:0000259" key="2">
    <source>
        <dbReference type="PROSITE" id="PS50240"/>
    </source>
</evidence>
<dbReference type="InterPro" id="IPR009003">
    <property type="entry name" value="Peptidase_S1_PA"/>
</dbReference>
<organism evidence="3 4">
    <name type="scientific">Drosophila simulans</name>
    <name type="common">Fruit fly</name>
    <dbReference type="NCBI Taxonomy" id="7240"/>
    <lineage>
        <taxon>Eukaryota</taxon>
        <taxon>Metazoa</taxon>
        <taxon>Ecdysozoa</taxon>
        <taxon>Arthropoda</taxon>
        <taxon>Hexapoda</taxon>
        <taxon>Insecta</taxon>
        <taxon>Pterygota</taxon>
        <taxon>Neoptera</taxon>
        <taxon>Endopterygota</taxon>
        <taxon>Diptera</taxon>
        <taxon>Brachycera</taxon>
        <taxon>Muscomorpha</taxon>
        <taxon>Ephydroidea</taxon>
        <taxon>Drosophilidae</taxon>
        <taxon>Drosophila</taxon>
        <taxon>Sophophora</taxon>
    </lineage>
</organism>
<dbReference type="EMBL" id="CM000364">
    <property type="protein sequence ID" value="EDX12601.1"/>
    <property type="molecule type" value="Genomic_DNA"/>
</dbReference>
<dbReference type="Gene3D" id="2.40.10.10">
    <property type="entry name" value="Trypsin-like serine proteases"/>
    <property type="match status" value="1"/>
</dbReference>
<name>B4QVT8_DROSI</name>
<dbReference type="InterPro" id="IPR001314">
    <property type="entry name" value="Peptidase_S1A"/>
</dbReference>
<gene>
    <name evidence="3" type="primary">Dsim\GD19142</name>
    <name evidence="3" type="ORF">Dsim_GD19142</name>
</gene>
<dbReference type="PROSITE" id="PS50240">
    <property type="entry name" value="TRYPSIN_DOM"/>
    <property type="match status" value="1"/>
</dbReference>
<dbReference type="STRING" id="7240.B4QVT8"/>
<dbReference type="PANTHER" id="PTHR24252:SF7">
    <property type="entry name" value="HYALIN"/>
    <property type="match status" value="1"/>
</dbReference>
<dbReference type="SMART" id="SM00020">
    <property type="entry name" value="Tryp_SPc"/>
    <property type="match status" value="1"/>
</dbReference>
<feature type="domain" description="Peptidase S1" evidence="2">
    <location>
        <begin position="28"/>
        <end position="172"/>
    </location>
</feature>
<dbReference type="MEROPS" id="S01.A92"/>
<accession>B4QVT8</accession>
<reference evidence="3 4" key="1">
    <citation type="journal article" date="2007" name="Nature">
        <title>Evolution of genes and genomes on the Drosophila phylogeny.</title>
        <authorList>
            <consortium name="Drosophila 12 Genomes Consortium"/>
            <person name="Clark A.G."/>
            <person name="Eisen M.B."/>
            <person name="Smith D.R."/>
            <person name="Bergman C.M."/>
            <person name="Oliver B."/>
            <person name="Markow T.A."/>
            <person name="Kaufman T.C."/>
            <person name="Kellis M."/>
            <person name="Gelbart W."/>
            <person name="Iyer V.N."/>
            <person name="Pollard D.A."/>
            <person name="Sackton T.B."/>
            <person name="Larracuente A.M."/>
            <person name="Singh N.D."/>
            <person name="Abad J.P."/>
            <person name="Abt D.N."/>
            <person name="Adryan B."/>
            <person name="Aguade M."/>
            <person name="Akashi H."/>
            <person name="Anderson W.W."/>
            <person name="Aquadro C.F."/>
            <person name="Ardell D.H."/>
            <person name="Arguello R."/>
            <person name="Artieri C.G."/>
            <person name="Barbash D.A."/>
            <person name="Barker D."/>
            <person name="Barsanti P."/>
            <person name="Batterham P."/>
            <person name="Batzoglou S."/>
            <person name="Begun D."/>
            <person name="Bhutkar A."/>
            <person name="Blanco E."/>
            <person name="Bosak S.A."/>
            <person name="Bradley R.K."/>
            <person name="Brand A.D."/>
            <person name="Brent M.R."/>
            <person name="Brooks A.N."/>
            <person name="Brown R.H."/>
            <person name="Butlin R.K."/>
            <person name="Caggese C."/>
            <person name="Calvi B.R."/>
            <person name="Bernardo de Carvalho A."/>
            <person name="Caspi A."/>
            <person name="Castrezana S."/>
            <person name="Celniker S.E."/>
            <person name="Chang J.L."/>
            <person name="Chapple C."/>
            <person name="Chatterji S."/>
            <person name="Chinwalla A."/>
            <person name="Civetta A."/>
            <person name="Clifton S.W."/>
            <person name="Comeron J.M."/>
            <person name="Costello J.C."/>
            <person name="Coyne J.A."/>
            <person name="Daub J."/>
            <person name="David R.G."/>
            <person name="Delcher A.L."/>
            <person name="Delehaunty K."/>
            <person name="Do C.B."/>
            <person name="Ebling H."/>
            <person name="Edwards K."/>
            <person name="Eickbush T."/>
            <person name="Evans J.D."/>
            <person name="Filipski A."/>
            <person name="Findeiss S."/>
            <person name="Freyhult E."/>
            <person name="Fulton L."/>
            <person name="Fulton R."/>
            <person name="Garcia A.C."/>
            <person name="Gardiner A."/>
            <person name="Garfield D.A."/>
            <person name="Garvin B.E."/>
            <person name="Gibson G."/>
            <person name="Gilbert D."/>
            <person name="Gnerre S."/>
            <person name="Godfrey J."/>
            <person name="Good R."/>
            <person name="Gotea V."/>
            <person name="Gravely B."/>
            <person name="Greenberg A.J."/>
            <person name="Griffiths-Jones S."/>
            <person name="Gross S."/>
            <person name="Guigo R."/>
            <person name="Gustafson E.A."/>
            <person name="Haerty W."/>
            <person name="Hahn M.W."/>
            <person name="Halligan D.L."/>
            <person name="Halpern A.L."/>
            <person name="Halter G.M."/>
            <person name="Han M.V."/>
            <person name="Heger A."/>
            <person name="Hillier L."/>
            <person name="Hinrichs A.S."/>
            <person name="Holmes I."/>
            <person name="Hoskins R.A."/>
            <person name="Hubisz M.J."/>
            <person name="Hultmark D."/>
            <person name="Huntley M.A."/>
            <person name="Jaffe D.B."/>
            <person name="Jagadeeshan S."/>
            <person name="Jeck W.R."/>
            <person name="Johnson J."/>
            <person name="Jones C.D."/>
            <person name="Jordan W.C."/>
            <person name="Karpen G.H."/>
            <person name="Kataoka E."/>
            <person name="Keightley P.D."/>
            <person name="Kheradpour P."/>
            <person name="Kirkness E.F."/>
            <person name="Koerich L.B."/>
            <person name="Kristiansen K."/>
            <person name="Kudrna D."/>
            <person name="Kulathinal R.J."/>
            <person name="Kumar S."/>
            <person name="Kwok R."/>
            <person name="Lander E."/>
            <person name="Langley C.H."/>
            <person name="Lapoint R."/>
            <person name="Lazzaro B.P."/>
            <person name="Lee S.J."/>
            <person name="Levesque L."/>
            <person name="Li R."/>
            <person name="Lin C.F."/>
            <person name="Lin M.F."/>
            <person name="Lindblad-Toh K."/>
            <person name="Llopart A."/>
            <person name="Long M."/>
            <person name="Low L."/>
            <person name="Lozovsky E."/>
            <person name="Lu J."/>
            <person name="Luo M."/>
            <person name="Machado C.A."/>
            <person name="Makalowski W."/>
            <person name="Marzo M."/>
            <person name="Matsuda M."/>
            <person name="Matzkin L."/>
            <person name="McAllister B."/>
            <person name="McBride C.S."/>
            <person name="McKernan B."/>
            <person name="McKernan K."/>
            <person name="Mendez-Lago M."/>
            <person name="Minx P."/>
            <person name="Mollenhauer M.U."/>
            <person name="Montooth K."/>
            <person name="Mount S.M."/>
            <person name="Mu X."/>
            <person name="Myers E."/>
            <person name="Negre B."/>
            <person name="Newfeld S."/>
            <person name="Nielsen R."/>
            <person name="Noor M.A."/>
            <person name="O'Grady P."/>
            <person name="Pachter L."/>
            <person name="Papaceit M."/>
            <person name="Parisi M.J."/>
            <person name="Parisi M."/>
            <person name="Parts L."/>
            <person name="Pedersen J.S."/>
            <person name="Pesole G."/>
            <person name="Phillippy A.M."/>
            <person name="Ponting C.P."/>
            <person name="Pop M."/>
            <person name="Porcelli D."/>
            <person name="Powell J.R."/>
            <person name="Prohaska S."/>
            <person name="Pruitt K."/>
            <person name="Puig M."/>
            <person name="Quesneville H."/>
            <person name="Ram K.R."/>
            <person name="Rand D."/>
            <person name="Rasmussen M.D."/>
            <person name="Reed L.K."/>
            <person name="Reenan R."/>
            <person name="Reily A."/>
            <person name="Remington K.A."/>
            <person name="Rieger T.T."/>
            <person name="Ritchie M.G."/>
            <person name="Robin C."/>
            <person name="Rogers Y.H."/>
            <person name="Rohde C."/>
            <person name="Rozas J."/>
            <person name="Rubenfield M.J."/>
            <person name="Ruiz A."/>
            <person name="Russo S."/>
            <person name="Salzberg S.L."/>
            <person name="Sanchez-Gracia A."/>
            <person name="Saranga D.J."/>
            <person name="Sato H."/>
            <person name="Schaeffer S.W."/>
            <person name="Schatz M.C."/>
            <person name="Schlenke T."/>
            <person name="Schwartz R."/>
            <person name="Segarra C."/>
            <person name="Singh R.S."/>
            <person name="Sirot L."/>
            <person name="Sirota M."/>
            <person name="Sisneros N.B."/>
            <person name="Smith C.D."/>
            <person name="Smith T.F."/>
            <person name="Spieth J."/>
            <person name="Stage D.E."/>
            <person name="Stark A."/>
            <person name="Stephan W."/>
            <person name="Strausberg R.L."/>
            <person name="Strempel S."/>
            <person name="Sturgill D."/>
            <person name="Sutton G."/>
            <person name="Sutton G.G."/>
            <person name="Tao W."/>
            <person name="Teichmann S."/>
            <person name="Tobari Y.N."/>
            <person name="Tomimura Y."/>
            <person name="Tsolas J.M."/>
            <person name="Valente V.L."/>
            <person name="Venter E."/>
            <person name="Venter J.C."/>
            <person name="Vicario S."/>
            <person name="Vieira F.G."/>
            <person name="Vilella A.J."/>
            <person name="Villasante A."/>
            <person name="Walenz B."/>
            <person name="Wang J."/>
            <person name="Wasserman M."/>
            <person name="Watts T."/>
            <person name="Wilson D."/>
            <person name="Wilson R.K."/>
            <person name="Wing R.A."/>
            <person name="Wolfner M.F."/>
            <person name="Wong A."/>
            <person name="Wong G.K."/>
            <person name="Wu C.I."/>
            <person name="Wu G."/>
            <person name="Yamamoto D."/>
            <person name="Yang H.P."/>
            <person name="Yang S.P."/>
            <person name="Yorke J.A."/>
            <person name="Yoshida K."/>
            <person name="Zdobnov E."/>
            <person name="Zhang P."/>
            <person name="Zhang Y."/>
            <person name="Zimin A.V."/>
            <person name="Baldwin J."/>
            <person name="Abdouelleil A."/>
            <person name="Abdulkadir J."/>
            <person name="Abebe A."/>
            <person name="Abera B."/>
            <person name="Abreu J."/>
            <person name="Acer S.C."/>
            <person name="Aftuck L."/>
            <person name="Alexander A."/>
            <person name="An P."/>
            <person name="Anderson E."/>
            <person name="Anderson S."/>
            <person name="Arachi H."/>
            <person name="Azer M."/>
            <person name="Bachantsang P."/>
            <person name="Barry A."/>
            <person name="Bayul T."/>
            <person name="Berlin A."/>
            <person name="Bessette D."/>
            <person name="Bloom T."/>
            <person name="Blye J."/>
            <person name="Boguslavskiy L."/>
            <person name="Bonnet C."/>
            <person name="Boukhgalter B."/>
            <person name="Bourzgui I."/>
            <person name="Brown A."/>
            <person name="Cahill P."/>
            <person name="Channer S."/>
            <person name="Cheshatsang Y."/>
            <person name="Chuda L."/>
            <person name="Citroen M."/>
            <person name="Collymore A."/>
            <person name="Cooke P."/>
            <person name="Costello M."/>
            <person name="D'Aco K."/>
            <person name="Daza R."/>
            <person name="De Haan G."/>
            <person name="DeGray S."/>
            <person name="DeMaso C."/>
            <person name="Dhargay N."/>
            <person name="Dooley K."/>
            <person name="Dooley E."/>
            <person name="Doricent M."/>
            <person name="Dorje P."/>
            <person name="Dorjee K."/>
            <person name="Dupes A."/>
            <person name="Elong R."/>
            <person name="Falk J."/>
            <person name="Farina A."/>
            <person name="Faro S."/>
            <person name="Ferguson D."/>
            <person name="Fisher S."/>
            <person name="Foley C.D."/>
            <person name="Franke A."/>
            <person name="Friedrich D."/>
            <person name="Gadbois L."/>
            <person name="Gearin G."/>
            <person name="Gearin C.R."/>
            <person name="Giannoukos G."/>
            <person name="Goode T."/>
            <person name="Graham J."/>
            <person name="Grandbois E."/>
            <person name="Grewal S."/>
            <person name="Gyaltsen K."/>
            <person name="Hafez N."/>
            <person name="Hagos B."/>
            <person name="Hall J."/>
            <person name="Henson C."/>
            <person name="Hollinger A."/>
            <person name="Honan T."/>
            <person name="Huard M.D."/>
            <person name="Hughes L."/>
            <person name="Hurhula B."/>
            <person name="Husby M.E."/>
            <person name="Kamat A."/>
            <person name="Kanga B."/>
            <person name="Kashin S."/>
            <person name="Khazanovich D."/>
            <person name="Kisner P."/>
            <person name="Lance K."/>
            <person name="Lara M."/>
            <person name="Lee W."/>
            <person name="Lennon N."/>
            <person name="Letendre F."/>
            <person name="LeVine R."/>
            <person name="Lipovsky A."/>
            <person name="Liu X."/>
            <person name="Liu J."/>
            <person name="Liu S."/>
            <person name="Lokyitsang T."/>
            <person name="Lokyitsang Y."/>
            <person name="Lubonja R."/>
            <person name="Lui A."/>
            <person name="MacDonald P."/>
            <person name="Magnisalis V."/>
            <person name="Maru K."/>
            <person name="Matthews C."/>
            <person name="McCusker W."/>
            <person name="McDonough S."/>
            <person name="Mehta T."/>
            <person name="Meldrim J."/>
            <person name="Meneus L."/>
            <person name="Mihai O."/>
            <person name="Mihalev A."/>
            <person name="Mihova T."/>
            <person name="Mittelman R."/>
            <person name="Mlenga V."/>
            <person name="Montmayeur A."/>
            <person name="Mulrain L."/>
            <person name="Navidi A."/>
            <person name="Naylor J."/>
            <person name="Negash T."/>
            <person name="Nguyen T."/>
            <person name="Nguyen N."/>
            <person name="Nicol R."/>
            <person name="Norbu C."/>
            <person name="Norbu N."/>
            <person name="Novod N."/>
            <person name="O'Neill B."/>
            <person name="Osman S."/>
            <person name="Markiewicz E."/>
            <person name="Oyono O.L."/>
            <person name="Patti C."/>
            <person name="Phunkhang P."/>
            <person name="Pierre F."/>
            <person name="Priest M."/>
            <person name="Raghuraman S."/>
            <person name="Rege F."/>
            <person name="Reyes R."/>
            <person name="Rise C."/>
            <person name="Rogov P."/>
            <person name="Ross K."/>
            <person name="Ryan E."/>
            <person name="Settipalli S."/>
            <person name="Shea T."/>
            <person name="Sherpa N."/>
            <person name="Shi L."/>
            <person name="Shih D."/>
            <person name="Sparrow T."/>
            <person name="Spaulding J."/>
            <person name="Stalker J."/>
            <person name="Stange-Thomann N."/>
            <person name="Stavropoulos S."/>
            <person name="Stone C."/>
            <person name="Strader C."/>
            <person name="Tesfaye S."/>
            <person name="Thomson T."/>
            <person name="Thoulutsang Y."/>
            <person name="Thoulutsang D."/>
            <person name="Topham K."/>
            <person name="Topping I."/>
            <person name="Tsamla T."/>
            <person name="Vassiliev H."/>
            <person name="Vo A."/>
            <person name="Wangchuk T."/>
            <person name="Wangdi T."/>
            <person name="Weiand M."/>
            <person name="Wilkinson J."/>
            <person name="Wilson A."/>
            <person name="Yadav S."/>
            <person name="Young G."/>
            <person name="Yu Q."/>
            <person name="Zembek L."/>
            <person name="Zhong D."/>
            <person name="Zimmer A."/>
            <person name="Zwirko Z."/>
            <person name="Jaffe D.B."/>
            <person name="Alvarez P."/>
            <person name="Brockman W."/>
            <person name="Butler J."/>
            <person name="Chin C."/>
            <person name="Gnerre S."/>
            <person name="Grabherr M."/>
            <person name="Kleber M."/>
            <person name="Mauceli E."/>
            <person name="MacCallum I."/>
        </authorList>
    </citation>
    <scope>NUCLEOTIDE SEQUENCE [LARGE SCALE GENOMIC DNA]</scope>
    <source>
        <strain evidence="4">white501</strain>
    </source>
</reference>
<dbReference type="Pfam" id="PF00089">
    <property type="entry name" value="Trypsin"/>
    <property type="match status" value="1"/>
</dbReference>
<dbReference type="PhylomeDB" id="B4QVT8"/>
<protein>
    <submittedName>
        <fullName evidence="3">GD19142</fullName>
    </submittedName>
</protein>
<dbReference type="SUPFAM" id="SSF50494">
    <property type="entry name" value="Trypsin-like serine proteases"/>
    <property type="match status" value="1"/>
</dbReference>
<sequence length="172" mass="19238">MRMRGEPLPGLANIERHRSTEAVPQGRVAGGTTAAEGKWPWIASIQNAYSYHLCGGLILNEYWVLTAASCVAGLRTLSLLVVTGTVDWWDLYAPYYSVSRIHVHCNYDKPLYHNDIALLQLSSKSNSRCDNEYNLGGFDELKGGKLTFPDVYARIAFYNDWIRTTMNGCTIA</sequence>
<dbReference type="FunFam" id="2.40.10.10:FF:000068">
    <property type="entry name" value="transmembrane protease serine 2"/>
    <property type="match status" value="1"/>
</dbReference>
<dbReference type="HOGENOM" id="CLU_1556907_0_0_1"/>
<evidence type="ECO:0000256" key="1">
    <source>
        <dbReference type="ARBA" id="ARBA00023157"/>
    </source>
</evidence>
<evidence type="ECO:0000313" key="3">
    <source>
        <dbReference type="EMBL" id="EDX12601.1"/>
    </source>
</evidence>
<dbReference type="GO" id="GO:0004252">
    <property type="term" value="F:serine-type endopeptidase activity"/>
    <property type="evidence" value="ECO:0007669"/>
    <property type="project" value="InterPro"/>
</dbReference>
<dbReference type="Proteomes" id="UP000000304">
    <property type="component" value="Chromosome 3R"/>
</dbReference>
<dbReference type="AlphaFoldDB" id="B4QVT8"/>
<keyword evidence="4" id="KW-1185">Reference proteome</keyword>
<dbReference type="PANTHER" id="PTHR24252">
    <property type="entry name" value="ACROSIN-RELATED"/>
    <property type="match status" value="1"/>
</dbReference>
<dbReference type="InterPro" id="IPR043504">
    <property type="entry name" value="Peptidase_S1_PA_chymotrypsin"/>
</dbReference>
<dbReference type="InterPro" id="IPR001254">
    <property type="entry name" value="Trypsin_dom"/>
</dbReference>
<keyword evidence="1" id="KW-1015">Disulfide bond</keyword>
<dbReference type="PRINTS" id="PR00722">
    <property type="entry name" value="CHYMOTRYPSIN"/>
</dbReference>